<evidence type="ECO:0000313" key="2">
    <source>
        <dbReference type="Proteomes" id="UP000310687"/>
    </source>
</evidence>
<gene>
    <name evidence="1" type="ORF">D6D22_00530</name>
</gene>
<dbReference type="AlphaFoldDB" id="A0A4S8YD16"/>
<dbReference type="Proteomes" id="UP000310687">
    <property type="component" value="Unassembled WGS sequence"/>
</dbReference>
<dbReference type="EMBL" id="QZAL01000004">
    <property type="protein sequence ID" value="THW51999.1"/>
    <property type="molecule type" value="Genomic_DNA"/>
</dbReference>
<evidence type="ECO:0000313" key="1">
    <source>
        <dbReference type="EMBL" id="THW51999.1"/>
    </source>
</evidence>
<protein>
    <submittedName>
        <fullName evidence="1">Uncharacterized protein</fullName>
    </submittedName>
</protein>
<reference evidence="1 2" key="1">
    <citation type="submission" date="2018-10" db="EMBL/GenBank/DDBJ databases">
        <title>Fifty Aureobasidium pullulans genomes reveal a recombining polyextremotolerant generalist.</title>
        <authorList>
            <person name="Gostincar C."/>
            <person name="Turk M."/>
            <person name="Zajc J."/>
            <person name="Gunde-Cimerman N."/>
        </authorList>
    </citation>
    <scope>NUCLEOTIDE SEQUENCE [LARGE SCALE GENOMIC DNA]</scope>
    <source>
        <strain evidence="1 2">EXF-11013</strain>
    </source>
</reference>
<organism evidence="1 2">
    <name type="scientific">Aureobasidium pullulans</name>
    <name type="common">Black yeast</name>
    <name type="synonym">Pullularia pullulans</name>
    <dbReference type="NCBI Taxonomy" id="5580"/>
    <lineage>
        <taxon>Eukaryota</taxon>
        <taxon>Fungi</taxon>
        <taxon>Dikarya</taxon>
        <taxon>Ascomycota</taxon>
        <taxon>Pezizomycotina</taxon>
        <taxon>Dothideomycetes</taxon>
        <taxon>Dothideomycetidae</taxon>
        <taxon>Dothideales</taxon>
        <taxon>Saccotheciaceae</taxon>
        <taxon>Aureobasidium</taxon>
    </lineage>
</organism>
<name>A0A4S8YD16_AURPU</name>
<comment type="caution">
    <text evidence="1">The sequence shown here is derived from an EMBL/GenBank/DDBJ whole genome shotgun (WGS) entry which is preliminary data.</text>
</comment>
<accession>A0A4S8YD16</accession>
<proteinExistence type="predicted"/>
<sequence>MPAATPSIRFSSLPTGPPNLGLFDKLPREVRDMIYGFWADLQLNRYRDPQTKATGVSRAVQQLQMYPTRLTNKEFFVELLAASIRARSFWQSSGGVFVLGGFVKFVSTRLGVGFPIGDLGPPVSVLPFCLNYGRPLPSYLKAPTRGLRDGLRNLWKLHDDYKLQLLPRHPLRRQRGDLTSDCKFDDMRVQIYPRDKPASIKSLQQAMRRLGSQADDCYVASISRSSRHPHPDEQLRAANICAALLDLKNAGIPRLEAIHQEFMDQSHQFWEAMENQYNVGDFFSLMESGLGSAGED</sequence>